<evidence type="ECO:0000256" key="8">
    <source>
        <dbReference type="PIRSR" id="PIRSR602481-1"/>
    </source>
</evidence>
<dbReference type="InterPro" id="IPR036388">
    <property type="entry name" value="WH-like_DNA-bd_sf"/>
</dbReference>
<dbReference type="Gene3D" id="3.30.1490.190">
    <property type="match status" value="1"/>
</dbReference>
<keyword evidence="2" id="KW-0678">Repressor</keyword>
<evidence type="ECO:0000256" key="4">
    <source>
        <dbReference type="ARBA" id="ARBA00022833"/>
    </source>
</evidence>
<feature type="binding site" evidence="8">
    <location>
        <position position="98"/>
    </location>
    <ligand>
        <name>Zn(2+)</name>
        <dbReference type="ChEBI" id="CHEBI:29105"/>
    </ligand>
</feature>
<dbReference type="PANTHER" id="PTHR33202:SF7">
    <property type="entry name" value="FERRIC UPTAKE REGULATION PROTEIN"/>
    <property type="match status" value="1"/>
</dbReference>
<dbReference type="Proteomes" id="UP000214588">
    <property type="component" value="Unassembled WGS sequence"/>
</dbReference>
<feature type="binding site" evidence="8">
    <location>
        <position position="141"/>
    </location>
    <ligand>
        <name>Zn(2+)</name>
        <dbReference type="ChEBI" id="CHEBI:29105"/>
    </ligand>
</feature>
<dbReference type="Gene3D" id="1.10.10.10">
    <property type="entry name" value="Winged helix-like DNA-binding domain superfamily/Winged helix DNA-binding domain"/>
    <property type="match status" value="1"/>
</dbReference>
<dbReference type="EMBL" id="NIQC01000011">
    <property type="protein sequence ID" value="OWZ83855.1"/>
    <property type="molecule type" value="Genomic_DNA"/>
</dbReference>
<dbReference type="GO" id="GO:0045892">
    <property type="term" value="P:negative regulation of DNA-templated transcription"/>
    <property type="evidence" value="ECO:0007669"/>
    <property type="project" value="TreeGrafter"/>
</dbReference>
<comment type="caution">
    <text evidence="10">The sequence shown here is derived from an EMBL/GenBank/DDBJ whole genome shotgun (WGS) entry which is preliminary data.</text>
</comment>
<gene>
    <name evidence="10" type="ORF">CDO51_06365</name>
</gene>
<dbReference type="Pfam" id="PF01475">
    <property type="entry name" value="FUR"/>
    <property type="match status" value="1"/>
</dbReference>
<evidence type="ECO:0000256" key="6">
    <source>
        <dbReference type="ARBA" id="ARBA00023125"/>
    </source>
</evidence>
<comment type="similarity">
    <text evidence="1">Belongs to the Fur family.</text>
</comment>
<keyword evidence="3 8" id="KW-0479">Metal-binding</keyword>
<protein>
    <submittedName>
        <fullName evidence="10">Transcriptional repressor</fullName>
    </submittedName>
</protein>
<feature type="binding site" evidence="8">
    <location>
        <position position="101"/>
    </location>
    <ligand>
        <name>Zn(2+)</name>
        <dbReference type="ChEBI" id="CHEBI:29105"/>
    </ligand>
</feature>
<evidence type="ECO:0000313" key="11">
    <source>
        <dbReference type="Proteomes" id="UP000214588"/>
    </source>
</evidence>
<keyword evidence="11" id="KW-1185">Reference proteome</keyword>
<evidence type="ECO:0000256" key="7">
    <source>
        <dbReference type="ARBA" id="ARBA00023163"/>
    </source>
</evidence>
<dbReference type="InterPro" id="IPR036390">
    <property type="entry name" value="WH_DNA-bd_sf"/>
</dbReference>
<keyword evidence="6" id="KW-0238">DNA-binding</keyword>
<sequence>MNDSSVLEKIKSRFSNYKLTPQREAILEIFLENPDWHLSAKEILNLVSKKYPNIGIATVYRSLKILEELGIIQEINFEEDQNRYELTISQQEHHHLLCLKCQSIIEIRYDLLENLKDSILNEHNFEVKDLKLQFHGYCSKCSD</sequence>
<dbReference type="GO" id="GO:1900376">
    <property type="term" value="P:regulation of secondary metabolite biosynthetic process"/>
    <property type="evidence" value="ECO:0007669"/>
    <property type="project" value="TreeGrafter"/>
</dbReference>
<dbReference type="RefSeq" id="WP_089023462.1">
    <property type="nucleotide sequence ID" value="NZ_NIQC01000011.1"/>
</dbReference>
<feature type="binding site" evidence="8">
    <location>
        <position position="138"/>
    </location>
    <ligand>
        <name>Zn(2+)</name>
        <dbReference type="ChEBI" id="CHEBI:29105"/>
    </ligand>
</feature>
<evidence type="ECO:0000256" key="5">
    <source>
        <dbReference type="ARBA" id="ARBA00023015"/>
    </source>
</evidence>
<dbReference type="GO" id="GO:0008270">
    <property type="term" value="F:zinc ion binding"/>
    <property type="evidence" value="ECO:0007669"/>
    <property type="project" value="TreeGrafter"/>
</dbReference>
<dbReference type="InterPro" id="IPR002481">
    <property type="entry name" value="FUR"/>
</dbReference>
<dbReference type="FunFam" id="1.10.10.10:FF:000051">
    <property type="entry name" value="Fur family transcriptional regulator"/>
    <property type="match status" value="1"/>
</dbReference>
<dbReference type="SUPFAM" id="SSF46785">
    <property type="entry name" value="Winged helix' DNA-binding domain"/>
    <property type="match status" value="1"/>
</dbReference>
<dbReference type="AlphaFoldDB" id="A0A226BY47"/>
<keyword evidence="7" id="KW-0804">Transcription</keyword>
<comment type="cofactor">
    <cofactor evidence="8">
        <name>Zn(2+)</name>
        <dbReference type="ChEBI" id="CHEBI:29105"/>
    </cofactor>
    <text evidence="8">Binds 1 zinc ion per subunit.</text>
</comment>
<organism evidence="10 11">
    <name type="scientific">Natranaerobius trueperi</name>
    <dbReference type="NCBI Taxonomy" id="759412"/>
    <lineage>
        <taxon>Bacteria</taxon>
        <taxon>Bacillati</taxon>
        <taxon>Bacillota</taxon>
        <taxon>Clostridia</taxon>
        <taxon>Natranaerobiales</taxon>
        <taxon>Natranaerobiaceae</taxon>
        <taxon>Natranaerobius</taxon>
    </lineage>
</organism>
<dbReference type="GO" id="GO:0000976">
    <property type="term" value="F:transcription cis-regulatory region binding"/>
    <property type="evidence" value="ECO:0007669"/>
    <property type="project" value="TreeGrafter"/>
</dbReference>
<keyword evidence="4 8" id="KW-0862">Zinc</keyword>
<evidence type="ECO:0000256" key="1">
    <source>
        <dbReference type="ARBA" id="ARBA00007957"/>
    </source>
</evidence>
<reference evidence="10 11" key="1">
    <citation type="submission" date="2017-06" db="EMBL/GenBank/DDBJ databases">
        <title>Draft Genome Sequence of Natranaerobius trueperi halophilic, alkalithermophilic bacteria from soda lakes.</title>
        <authorList>
            <person name="Zhao B."/>
        </authorList>
    </citation>
    <scope>NUCLEOTIDE SEQUENCE [LARGE SCALE GENOMIC DNA]</scope>
    <source>
        <strain evidence="10 11">DSM 18760</strain>
    </source>
</reference>
<dbReference type="InterPro" id="IPR043135">
    <property type="entry name" value="Fur_C"/>
</dbReference>
<dbReference type="GO" id="GO:0003700">
    <property type="term" value="F:DNA-binding transcription factor activity"/>
    <property type="evidence" value="ECO:0007669"/>
    <property type="project" value="InterPro"/>
</dbReference>
<accession>A0A226BY47</accession>
<feature type="binding site" evidence="9">
    <location>
        <position position="113"/>
    </location>
    <ligand>
        <name>Fe cation</name>
        <dbReference type="ChEBI" id="CHEBI:24875"/>
    </ligand>
</feature>
<dbReference type="OrthoDB" id="8659436at2"/>
<evidence type="ECO:0000256" key="9">
    <source>
        <dbReference type="PIRSR" id="PIRSR602481-2"/>
    </source>
</evidence>
<dbReference type="PANTHER" id="PTHR33202">
    <property type="entry name" value="ZINC UPTAKE REGULATION PROTEIN"/>
    <property type="match status" value="1"/>
</dbReference>
<dbReference type="CDD" id="cd07153">
    <property type="entry name" value="Fur_like"/>
    <property type="match status" value="1"/>
</dbReference>
<comment type="cofactor">
    <cofactor evidence="9">
        <name>Mn(2+)</name>
        <dbReference type="ChEBI" id="CHEBI:29035"/>
    </cofactor>
    <cofactor evidence="9">
        <name>Fe(2+)</name>
        <dbReference type="ChEBI" id="CHEBI:29033"/>
    </cofactor>
    <text evidence="9">Binds 1 Mn(2+) or Fe(2+) ion per subunit.</text>
</comment>
<keyword evidence="9" id="KW-0408">Iron</keyword>
<keyword evidence="5" id="KW-0805">Transcription regulation</keyword>
<evidence type="ECO:0000256" key="3">
    <source>
        <dbReference type="ARBA" id="ARBA00022723"/>
    </source>
</evidence>
<evidence type="ECO:0000313" key="10">
    <source>
        <dbReference type="EMBL" id="OWZ83855.1"/>
    </source>
</evidence>
<proteinExistence type="inferred from homology"/>
<name>A0A226BY47_9FIRM</name>
<evidence type="ECO:0000256" key="2">
    <source>
        <dbReference type="ARBA" id="ARBA00022491"/>
    </source>
</evidence>